<keyword evidence="2" id="KW-0456">Lyase</keyword>
<keyword evidence="1" id="KW-1133">Transmembrane helix</keyword>
<dbReference type="InterPro" id="IPR007498">
    <property type="entry name" value="PqiA-like"/>
</dbReference>
<keyword evidence="1" id="KW-0812">Transmembrane</keyword>
<evidence type="ECO:0000313" key="3">
    <source>
        <dbReference type="Proteomes" id="UP000264217"/>
    </source>
</evidence>
<evidence type="ECO:0000313" key="2">
    <source>
        <dbReference type="EMBL" id="RFZ89995.1"/>
    </source>
</evidence>
<feature type="transmembrane region" description="Helical" evidence="1">
    <location>
        <begin position="221"/>
        <end position="239"/>
    </location>
</feature>
<keyword evidence="1" id="KW-0472">Membrane</keyword>
<dbReference type="AlphaFoldDB" id="A0A372NNN4"/>
<evidence type="ECO:0000256" key="1">
    <source>
        <dbReference type="SAM" id="Phobius"/>
    </source>
</evidence>
<comment type="caution">
    <text evidence="2">The sequence shown here is derived from an EMBL/GenBank/DDBJ whole genome shotgun (WGS) entry which is preliminary data.</text>
</comment>
<feature type="transmembrane region" description="Helical" evidence="1">
    <location>
        <begin position="251"/>
        <end position="270"/>
    </location>
</feature>
<dbReference type="GO" id="GO:0016829">
    <property type="term" value="F:lyase activity"/>
    <property type="evidence" value="ECO:0007669"/>
    <property type="project" value="UniProtKB-KW"/>
</dbReference>
<reference evidence="2 3" key="1">
    <citation type="submission" date="2018-08" db="EMBL/GenBank/DDBJ databases">
        <title>Mucilaginibacter sp. MYSH2.</title>
        <authorList>
            <person name="Seo T."/>
        </authorList>
    </citation>
    <scope>NUCLEOTIDE SEQUENCE [LARGE SCALE GENOMIC DNA]</scope>
    <source>
        <strain evidence="2 3">MYSH2</strain>
    </source>
</reference>
<proteinExistence type="predicted"/>
<protein>
    <submittedName>
        <fullName evidence="2">2-methylisocitrate lyase</fullName>
    </submittedName>
</protein>
<feature type="transmembrane region" description="Helical" evidence="1">
    <location>
        <begin position="405"/>
        <end position="423"/>
    </location>
</feature>
<gene>
    <name evidence="2" type="ORF">D0C36_23855</name>
</gene>
<organism evidence="2 3">
    <name type="scientific">Mucilaginibacter conchicola</name>
    <dbReference type="NCBI Taxonomy" id="2303333"/>
    <lineage>
        <taxon>Bacteria</taxon>
        <taxon>Pseudomonadati</taxon>
        <taxon>Bacteroidota</taxon>
        <taxon>Sphingobacteriia</taxon>
        <taxon>Sphingobacteriales</taxon>
        <taxon>Sphingobacteriaceae</taxon>
        <taxon>Mucilaginibacter</taxon>
    </lineage>
</organism>
<dbReference type="OrthoDB" id="9800207at2"/>
<dbReference type="Proteomes" id="UP000264217">
    <property type="component" value="Unassembled WGS sequence"/>
</dbReference>
<name>A0A372NNN4_9SPHI</name>
<feature type="transmembrane region" description="Helical" evidence="1">
    <location>
        <begin position="317"/>
        <end position="344"/>
    </location>
</feature>
<dbReference type="Pfam" id="PF04403">
    <property type="entry name" value="PqiA"/>
    <property type="match status" value="1"/>
</dbReference>
<dbReference type="RefSeq" id="WP_117394249.1">
    <property type="nucleotide sequence ID" value="NZ_QWDC01000007.1"/>
</dbReference>
<feature type="transmembrane region" description="Helical" evidence="1">
    <location>
        <begin position="365"/>
        <end position="385"/>
    </location>
</feature>
<keyword evidence="3" id="KW-1185">Reference proteome</keyword>
<accession>A0A372NNN4</accession>
<dbReference type="EMBL" id="QWDC01000007">
    <property type="protein sequence ID" value="RFZ89995.1"/>
    <property type="molecule type" value="Genomic_DNA"/>
</dbReference>
<sequence>MTNAKANTDTRKTKTSNILLVAGLLLLLALEVFCGYRVDMLSKQQEQLKEDYSAVNNITFGIFSVDQWRDKIVGVVDSQVTEYKMTKKQKKELQTAVEKQLQGLVTKTVAEIDKPQKSLGGKLKKLAFHAVVDVDDIRAQVPGFARTIVTKVNSPTSTKRLKGIVTSKLDQLSLQTYDSTAEAHGALTKYLYHKYQVQDVAQFNKQIDVKAKQMTSLTYQYAYAMFGCVVFALLLWWVLRKYIHLHTTLFLLSLCIAFVLLAVGVTASIIEVDARISSLDFMLLGEKVGFSNQVLFYQNKSIMEIIGVLISQPKPDAIAVGVLLLLFVIILPVLILIATGIHVSGNEKLSQNRVIRYLALESGKWNMADVMVVGILMTYIGLNGILKSQLSGLNLHSTSLNVTTINQTGLQPGYIIFVAYVVYETILKRILKIVAPAKSLSK</sequence>